<dbReference type="GO" id="GO:0005634">
    <property type="term" value="C:nucleus"/>
    <property type="evidence" value="ECO:0007669"/>
    <property type="project" value="UniProtKB-SubCell"/>
</dbReference>
<evidence type="ECO:0000256" key="4">
    <source>
        <dbReference type="SAM" id="Coils"/>
    </source>
</evidence>
<dbReference type="InterPro" id="IPR026060">
    <property type="entry name" value="AMY1"/>
</dbReference>
<feature type="compositionally biased region" description="Basic and acidic residues" evidence="5">
    <location>
        <begin position="68"/>
        <end position="83"/>
    </location>
</feature>
<keyword evidence="4" id="KW-0175">Coiled coil</keyword>
<dbReference type="Proteomes" id="UP001327560">
    <property type="component" value="Chromosome 9"/>
</dbReference>
<proteinExistence type="inferred from homology"/>
<protein>
    <submittedName>
        <fullName evidence="6">c-Myc-binding protein</fullName>
    </submittedName>
</protein>
<keyword evidence="3" id="KW-0539">Nucleus</keyword>
<dbReference type="EMBL" id="CP136898">
    <property type="protein sequence ID" value="WOL19651.1"/>
    <property type="molecule type" value="Genomic_DNA"/>
</dbReference>
<reference evidence="6 7" key="1">
    <citation type="submission" date="2023-10" db="EMBL/GenBank/DDBJ databases">
        <title>Chromosome-scale genome assembly provides insights into flower coloration mechanisms of Canna indica.</title>
        <authorList>
            <person name="Li C."/>
        </authorList>
    </citation>
    <scope>NUCLEOTIDE SEQUENCE [LARGE SCALE GENOMIC DNA]</scope>
    <source>
        <tissue evidence="6">Flower</tissue>
    </source>
</reference>
<feature type="region of interest" description="Disordered" evidence="5">
    <location>
        <begin position="68"/>
        <end position="96"/>
    </location>
</feature>
<feature type="coiled-coil region" evidence="4">
    <location>
        <begin position="198"/>
        <end position="232"/>
    </location>
</feature>
<dbReference type="PANTHER" id="PTHR13168">
    <property type="entry name" value="ASSOCIATE OF C-MYC AMY-1"/>
    <property type="match status" value="1"/>
</dbReference>
<dbReference type="AlphaFoldDB" id="A0AAQ3QSC4"/>
<evidence type="ECO:0000256" key="2">
    <source>
        <dbReference type="ARBA" id="ARBA00009389"/>
    </source>
</evidence>
<feature type="region of interest" description="Disordered" evidence="5">
    <location>
        <begin position="1"/>
        <end position="48"/>
    </location>
</feature>
<accession>A0AAQ3QSC4</accession>
<dbReference type="PANTHER" id="PTHR13168:SF0">
    <property type="entry name" value="C-MYC-BINDING PROTEIN"/>
    <property type="match status" value="1"/>
</dbReference>
<organism evidence="6 7">
    <name type="scientific">Canna indica</name>
    <name type="common">Indian-shot</name>
    <dbReference type="NCBI Taxonomy" id="4628"/>
    <lineage>
        <taxon>Eukaryota</taxon>
        <taxon>Viridiplantae</taxon>
        <taxon>Streptophyta</taxon>
        <taxon>Embryophyta</taxon>
        <taxon>Tracheophyta</taxon>
        <taxon>Spermatophyta</taxon>
        <taxon>Magnoliopsida</taxon>
        <taxon>Liliopsida</taxon>
        <taxon>Zingiberales</taxon>
        <taxon>Cannaceae</taxon>
        <taxon>Canna</taxon>
    </lineage>
</organism>
<dbReference type="PRINTS" id="PR02028">
    <property type="entry name" value="CMYCBINDINGP"/>
</dbReference>
<evidence type="ECO:0000256" key="3">
    <source>
        <dbReference type="ARBA" id="ARBA00023242"/>
    </source>
</evidence>
<dbReference type="GO" id="GO:0003713">
    <property type="term" value="F:transcription coactivator activity"/>
    <property type="evidence" value="ECO:0007669"/>
    <property type="project" value="InterPro"/>
</dbReference>
<sequence>MDKPTTHQQRIHRKPEQVDRSKSSTLWAVREARQKGQETGDGERDGARAVSPLAFVWWGWGERAQREREEPKTRDWGHREAGKDTTSVVPRGGGIRSTPPADPPLLLFLDLELFSNPQPPLLIPKKNRVFFGWVWSGLMLQDMEREAKKEAFRKYLESSGVLDALTKVLVALYEENDKPSSAVEFVQQKLGGPSISDYEKLQAEKSDLQLKYDELLAAHRKTCRELEELRKLKLTTTDKENTDGENLQDG</sequence>
<keyword evidence="7" id="KW-1185">Reference proteome</keyword>
<evidence type="ECO:0000256" key="5">
    <source>
        <dbReference type="SAM" id="MobiDB-lite"/>
    </source>
</evidence>
<gene>
    <name evidence="6" type="ORF">Cni_G28453</name>
</gene>
<comment type="subcellular location">
    <subcellularLocation>
        <location evidence="1">Nucleus</location>
    </subcellularLocation>
</comment>
<feature type="compositionally biased region" description="Basic and acidic residues" evidence="5">
    <location>
        <begin position="30"/>
        <end position="47"/>
    </location>
</feature>
<name>A0AAQ3QSC4_9LILI</name>
<evidence type="ECO:0000313" key="7">
    <source>
        <dbReference type="Proteomes" id="UP001327560"/>
    </source>
</evidence>
<evidence type="ECO:0000313" key="6">
    <source>
        <dbReference type="EMBL" id="WOL19651.1"/>
    </source>
</evidence>
<evidence type="ECO:0000256" key="1">
    <source>
        <dbReference type="ARBA" id="ARBA00004123"/>
    </source>
</evidence>
<comment type="similarity">
    <text evidence="2">Belongs to the AMY1 family.</text>
</comment>